<sequence>MRWTQRYGVMAIAIIVMITFVLVSRQKRSAEEQTQQTMELLQNRIDYVSRLNDEHLQELSAIKQQNIRLMRSLNSMKSCHRRLGTNNTNNLLLTNLNSTILDETLNDHAADSIKNGFHLPPSFSYLKHLNNKHDMLSPAFHRQTTRENFLRQNVTFVLGIPTVKRDKQSYLIETIKSLIDNINSDDIERILIVIFIAEPFDIEYVRTTAHQIEKLYDKYIESGLIEIMSPPLEYYPEFDKLALSLNDDKERVKWRTKQNYDFTYLMMYSSNRGKYYIQLEDDVITKPDYIRTIENFINRQHAQNWFMLEYSSLGFIGKMFHTNDLDALANFFLMFSADKPIDWLLEYYQDTKYCQFGADIQSCTRTKSLHRFRYRPSLFQHIGIYSSLKGKIQKLKDKDFGKNVKLFKAHKNPRVSLIVSTLKDYDKHTIISCYEGQNFFWALQPKKDDTIEFKYDPAHMLSRVYFKSGNPEHPGDKFFNTTIDLLPYVQPKDEVNHVKDQDGFYTVANFSHDTGIAEGLVNKALGPISTVRLKVHSKSETWVILNEISRMDMLLNNQTTSYNDDPNRLWVEIDRGIRSKEAQRQFEAILKMPGLFKKETTSTTLISAALIKLATLFQEGTNEMRLNVTKVLDRVANQLQKSSMLDDPIKLIYSVMHSNDCIARALTLRALAMMPHILADDVEAHLHIRLALDSNDEIEILAAVKAAKKFIPCSKTFAMSISTKLVSLIEDLTTPLTIKSWLIPLFEHMTHDATVSMKGRQLLISLITKDTTEEFLQIAVPTLARLAVKSHIEIGETVKFFLKFLKLEPRQNCRKLILRHLVPIARCCPIVWLDSTTEDLIAFANDSDDDYARLQVLRIIEALITGGGYITPTSTSDLKKLLQMFIIHNNIPVAYQCCSTTLRIILKYRNISSMESQNNELFSSHNVLDDLIEHLNTALAVLLTNVIQANELRELQNTLNLIEQLSRVYNESAQNCIHLLFTTCANVENPELLSYLAKSLVRLSTNHKEIIGNETAQLCRLLANPSLNDDDVRYNLLALFVLSNPNNNINEIHEHVKQLSPWKCFLLARWCIRHCLFKLAIDLLQIVINCVNISIHEIWLQTLMDICRAEERLQTAMNSSKDDLQVLCENIAEAGSFYESSLITMPTTVSIDDNKHSIDATFDFERAYCDIRSSIIHQFYELIHVIYQYDLGMISFDLLGKRM</sequence>
<dbReference type="GO" id="GO:0005795">
    <property type="term" value="C:Golgi stack"/>
    <property type="evidence" value="ECO:0007669"/>
    <property type="project" value="TreeGrafter"/>
</dbReference>
<reference evidence="8" key="1">
    <citation type="submission" date="2021-02" db="EMBL/GenBank/DDBJ databases">
        <authorList>
            <person name="Nowell W R."/>
        </authorList>
    </citation>
    <scope>NUCLEOTIDE SEQUENCE</scope>
</reference>
<feature type="domain" description="MGAT4 A/B/C C-terminal" evidence="6">
    <location>
        <begin position="418"/>
        <end position="547"/>
    </location>
</feature>
<evidence type="ECO:0000256" key="1">
    <source>
        <dbReference type="ARBA" id="ARBA00004922"/>
    </source>
</evidence>
<feature type="domain" description="Integrator complex subunit 7 N-terminal" evidence="7">
    <location>
        <begin position="571"/>
        <end position="1074"/>
    </location>
</feature>
<evidence type="ECO:0000313" key="10">
    <source>
        <dbReference type="Proteomes" id="UP000663866"/>
    </source>
</evidence>
<dbReference type="GO" id="GO:0005783">
    <property type="term" value="C:endoplasmic reticulum"/>
    <property type="evidence" value="ECO:0007669"/>
    <property type="project" value="TreeGrafter"/>
</dbReference>
<keyword evidence="4" id="KW-0812">Transmembrane</keyword>
<dbReference type="AlphaFoldDB" id="A0A819SX44"/>
<dbReference type="SUPFAM" id="SSF48371">
    <property type="entry name" value="ARM repeat"/>
    <property type="match status" value="1"/>
</dbReference>
<dbReference type="Pfam" id="PF24436">
    <property type="entry name" value="INTS7_N"/>
    <property type="match status" value="1"/>
</dbReference>
<evidence type="ECO:0000313" key="9">
    <source>
        <dbReference type="EMBL" id="CAF4113201.1"/>
    </source>
</evidence>
<dbReference type="GO" id="GO:0006487">
    <property type="term" value="P:protein N-linked glycosylation"/>
    <property type="evidence" value="ECO:0007669"/>
    <property type="project" value="TreeGrafter"/>
</dbReference>
<dbReference type="GO" id="GO:0005793">
    <property type="term" value="C:endoplasmic reticulum-Golgi intermediate compartment"/>
    <property type="evidence" value="ECO:0007669"/>
    <property type="project" value="TreeGrafter"/>
</dbReference>
<keyword evidence="10" id="KW-1185">Reference proteome</keyword>
<dbReference type="GO" id="GO:0008375">
    <property type="term" value="F:acetylglucosaminyltransferase activity"/>
    <property type="evidence" value="ECO:0007669"/>
    <property type="project" value="TreeGrafter"/>
</dbReference>
<dbReference type="PANTHER" id="PTHR12062">
    <property type="entry name" value="N-ACETYLGLUCOSAMINYLTRANSFERASE VI"/>
    <property type="match status" value="1"/>
</dbReference>
<gene>
    <name evidence="8" type="ORF">OVN521_LOCUS19246</name>
    <name evidence="9" type="ORF">UXM345_LOCUS22957</name>
</gene>
<dbReference type="InterPro" id="IPR056576">
    <property type="entry name" value="MGAT4_A/B/C_C"/>
</dbReference>
<feature type="non-terminal residue" evidence="8">
    <location>
        <position position="1"/>
    </location>
</feature>
<dbReference type="InterPro" id="IPR016024">
    <property type="entry name" value="ARM-type_fold"/>
</dbReference>
<keyword evidence="4" id="KW-0472">Membrane</keyword>
<organism evidence="8 10">
    <name type="scientific">Rotaria magnacalcarata</name>
    <dbReference type="NCBI Taxonomy" id="392030"/>
    <lineage>
        <taxon>Eukaryota</taxon>
        <taxon>Metazoa</taxon>
        <taxon>Spiralia</taxon>
        <taxon>Gnathifera</taxon>
        <taxon>Rotifera</taxon>
        <taxon>Eurotatoria</taxon>
        <taxon>Bdelloidea</taxon>
        <taxon>Philodinida</taxon>
        <taxon>Philodinidae</taxon>
        <taxon>Rotaria</taxon>
    </lineage>
</organism>
<protein>
    <submittedName>
        <fullName evidence="8">Uncharacterized protein</fullName>
    </submittedName>
</protein>
<dbReference type="PANTHER" id="PTHR12062:SF9">
    <property type="entry name" value="ALPHA-1,3-MANNOSYL-GLYCOPROTEIN 4-BETA-N-ACETYLGLUCOSAMINYLTRANSFERASE A, ISOFORM A"/>
    <property type="match status" value="1"/>
</dbReference>
<dbReference type="Proteomes" id="UP000663866">
    <property type="component" value="Unassembled WGS sequence"/>
</dbReference>
<name>A0A819SX44_9BILA</name>
<keyword evidence="2" id="KW-0328">Glycosyltransferase</keyword>
<evidence type="ECO:0000259" key="7">
    <source>
        <dbReference type="Pfam" id="PF24436"/>
    </source>
</evidence>
<comment type="caution">
    <text evidence="8">The sequence shown here is derived from an EMBL/GenBank/DDBJ whole genome shotgun (WGS) entry which is preliminary data.</text>
</comment>
<dbReference type="InterPro" id="IPR056516">
    <property type="entry name" value="INTS7_N"/>
</dbReference>
<dbReference type="EMBL" id="CAJOBF010003871">
    <property type="protein sequence ID" value="CAF4113201.1"/>
    <property type="molecule type" value="Genomic_DNA"/>
</dbReference>
<evidence type="ECO:0000256" key="3">
    <source>
        <dbReference type="ARBA" id="ARBA00022679"/>
    </source>
</evidence>
<dbReference type="InterPro" id="IPR006759">
    <property type="entry name" value="Glyco_transf_54"/>
</dbReference>
<evidence type="ECO:0000313" key="8">
    <source>
        <dbReference type="EMBL" id="CAF4071937.1"/>
    </source>
</evidence>
<feature type="domain" description="MGAT4 conserved region" evidence="5">
    <location>
        <begin position="123"/>
        <end position="400"/>
    </location>
</feature>
<accession>A0A819SX44</accession>
<feature type="transmembrane region" description="Helical" evidence="4">
    <location>
        <begin position="7"/>
        <end position="24"/>
    </location>
</feature>
<keyword evidence="4" id="KW-1133">Transmembrane helix</keyword>
<comment type="pathway">
    <text evidence="1">Protein modification; protein glycosylation.</text>
</comment>
<dbReference type="InterPro" id="IPR057279">
    <property type="entry name" value="MGAT4"/>
</dbReference>
<evidence type="ECO:0000256" key="4">
    <source>
        <dbReference type="SAM" id="Phobius"/>
    </source>
</evidence>
<proteinExistence type="predicted"/>
<dbReference type="EMBL" id="CAJOBG010003606">
    <property type="protein sequence ID" value="CAF4071937.1"/>
    <property type="molecule type" value="Genomic_DNA"/>
</dbReference>
<evidence type="ECO:0000259" key="5">
    <source>
        <dbReference type="Pfam" id="PF04666"/>
    </source>
</evidence>
<keyword evidence="3" id="KW-0808">Transferase</keyword>
<evidence type="ECO:0000259" key="6">
    <source>
        <dbReference type="Pfam" id="PF23524"/>
    </source>
</evidence>
<evidence type="ECO:0000256" key="2">
    <source>
        <dbReference type="ARBA" id="ARBA00022676"/>
    </source>
</evidence>
<dbReference type="Pfam" id="PF04666">
    <property type="entry name" value="MGAT4_cons"/>
    <property type="match status" value="1"/>
</dbReference>
<dbReference type="Pfam" id="PF23524">
    <property type="entry name" value="MGAT4A_C"/>
    <property type="match status" value="1"/>
</dbReference>
<dbReference type="Proteomes" id="UP000663842">
    <property type="component" value="Unassembled WGS sequence"/>
</dbReference>